<keyword evidence="2 3" id="KW-0808">Transferase</keyword>
<dbReference type="PANTHER" id="PTHR42679">
    <property type="entry name" value="S-METHYL-5'-THIOADENOSINE PHOSPHORYLASE"/>
    <property type="match status" value="1"/>
</dbReference>
<dbReference type="InterPro" id="IPR010044">
    <property type="entry name" value="MTAP"/>
</dbReference>
<comment type="pathway">
    <text evidence="3">Amino-acid biosynthesis; L-methionine biosynthesis via salvage pathway; S-methyl-5-thio-alpha-D-ribose 1-phosphate from S-methyl-5'-thioadenosine (phosphorylase route): step 1/1.</text>
</comment>
<dbReference type="PROSITE" id="PS01240">
    <property type="entry name" value="PNP_MTAP_2"/>
    <property type="match status" value="1"/>
</dbReference>
<feature type="binding site" evidence="3">
    <location>
        <position position="212"/>
    </location>
    <ligand>
        <name>phosphate</name>
        <dbReference type="ChEBI" id="CHEBI:43474"/>
    </ligand>
</feature>
<gene>
    <name evidence="3 5" type="primary">mtnP</name>
    <name evidence="5" type="ORF">AAIR29_02370</name>
</gene>
<dbReference type="EMBL" id="JBDGHN010000002">
    <property type="protein sequence ID" value="MEN2750469.1"/>
    <property type="molecule type" value="Genomic_DNA"/>
</dbReference>
<comment type="function">
    <text evidence="3">Catalyzes the reversible phosphorylation of S-methyl-5'-thioadenosine (MTA) to adenine and 5-methylthioribose-1-phosphate. Involved in the breakdown of MTA, a major by-product of polyamine biosynthesis. Responsible for the first step in the methionine salvage pathway after MTA has been generated from S-adenosylmethionine. Has broad substrate specificity with 6-aminopurine nucleosides as preferred substrates.</text>
</comment>
<dbReference type="RefSeq" id="WP_299216871.1">
    <property type="nucleotide sequence ID" value="NZ_JBDGHN010000002.1"/>
</dbReference>
<dbReference type="InterPro" id="IPR018099">
    <property type="entry name" value="Purine_phosphorylase-2_CS"/>
</dbReference>
<proteinExistence type="inferred from homology"/>
<organism evidence="5 6">
    <name type="scientific">Psychrobacter saeujeotis</name>
    <dbReference type="NCBI Taxonomy" id="3143436"/>
    <lineage>
        <taxon>Bacteria</taxon>
        <taxon>Pseudomonadati</taxon>
        <taxon>Pseudomonadota</taxon>
        <taxon>Gammaproteobacteria</taxon>
        <taxon>Moraxellales</taxon>
        <taxon>Moraxellaceae</taxon>
        <taxon>Psychrobacter</taxon>
    </lineage>
</organism>
<feature type="binding site" evidence="3">
    <location>
        <position position="211"/>
    </location>
    <ligand>
        <name>substrate</name>
    </ligand>
</feature>
<comment type="similarity">
    <text evidence="3">Belongs to the PNP/MTAP phosphorylase family. MTAP subfamily.</text>
</comment>
<dbReference type="Proteomes" id="UP001461960">
    <property type="component" value="Unassembled WGS sequence"/>
</dbReference>
<evidence type="ECO:0000313" key="6">
    <source>
        <dbReference type="Proteomes" id="UP001461960"/>
    </source>
</evidence>
<dbReference type="CDD" id="cd09010">
    <property type="entry name" value="MTAP_SsMTAPII_like_MTIP"/>
    <property type="match status" value="1"/>
</dbReference>
<dbReference type="GO" id="GO:0017061">
    <property type="term" value="F:S-methyl-5-thioadenosine phosphorylase activity"/>
    <property type="evidence" value="ECO:0007669"/>
    <property type="project" value="UniProtKB-EC"/>
</dbReference>
<dbReference type="HAMAP" id="MF_01963">
    <property type="entry name" value="MTAP"/>
    <property type="match status" value="1"/>
</dbReference>
<evidence type="ECO:0000259" key="4">
    <source>
        <dbReference type="Pfam" id="PF01048"/>
    </source>
</evidence>
<comment type="catalytic activity">
    <reaction evidence="3">
        <text>S-methyl-5'-thioadenosine + phosphate = 5-(methylsulfanyl)-alpha-D-ribose 1-phosphate + adenine</text>
        <dbReference type="Rhea" id="RHEA:11852"/>
        <dbReference type="ChEBI" id="CHEBI:16708"/>
        <dbReference type="ChEBI" id="CHEBI:17509"/>
        <dbReference type="ChEBI" id="CHEBI:43474"/>
        <dbReference type="ChEBI" id="CHEBI:58533"/>
        <dbReference type="EC" id="2.4.2.28"/>
    </reaction>
</comment>
<keyword evidence="1 3" id="KW-0328">Glycosyltransferase</keyword>
<feature type="binding site" evidence="3">
    <location>
        <begin position="77"/>
        <end position="78"/>
    </location>
    <ligand>
        <name>phosphate</name>
        <dbReference type="ChEBI" id="CHEBI:43474"/>
    </ligand>
</feature>
<dbReference type="SUPFAM" id="SSF53167">
    <property type="entry name" value="Purine and uridine phosphorylases"/>
    <property type="match status" value="1"/>
</dbReference>
<evidence type="ECO:0000256" key="3">
    <source>
        <dbReference type="HAMAP-Rule" id="MF_01963"/>
    </source>
</evidence>
<feature type="site" description="Important for substrate specificity" evidence="3">
    <location>
        <position position="248"/>
    </location>
</feature>
<evidence type="ECO:0000313" key="5">
    <source>
        <dbReference type="EMBL" id="MEN2750469.1"/>
    </source>
</evidence>
<feature type="binding site" evidence="3">
    <location>
        <begin position="110"/>
        <end position="111"/>
    </location>
    <ligand>
        <name>phosphate</name>
        <dbReference type="ChEBI" id="CHEBI:43474"/>
    </ligand>
</feature>
<comment type="subunit">
    <text evidence="3">Homohexamer. Dimer of a homotrimer.</text>
</comment>
<feature type="binding site" evidence="3">
    <location>
        <position position="35"/>
    </location>
    <ligand>
        <name>phosphate</name>
        <dbReference type="ChEBI" id="CHEBI:43474"/>
    </ligand>
</feature>
<dbReference type="Pfam" id="PF01048">
    <property type="entry name" value="PNP_UDP_1"/>
    <property type="match status" value="1"/>
</dbReference>
<protein>
    <recommendedName>
        <fullName evidence="3">S-methyl-5'-thioadenosine phosphorylase</fullName>
        <ecNumber evidence="3">2.4.2.28</ecNumber>
    </recommendedName>
    <alternativeName>
        <fullName evidence="3">5'-methylthioadenosine phosphorylase</fullName>
        <shortName evidence="3">MTA phosphorylase</shortName>
        <shortName evidence="3">MTAP</shortName>
    </alternativeName>
</protein>
<name>A0ABU9X4Z9_9GAMM</name>
<dbReference type="NCBIfam" id="TIGR01694">
    <property type="entry name" value="MTAP"/>
    <property type="match status" value="1"/>
</dbReference>
<dbReference type="InterPro" id="IPR035994">
    <property type="entry name" value="Nucleoside_phosphorylase_sf"/>
</dbReference>
<evidence type="ECO:0000256" key="2">
    <source>
        <dbReference type="ARBA" id="ARBA00022679"/>
    </source>
</evidence>
<dbReference type="PANTHER" id="PTHR42679:SF2">
    <property type="entry name" value="S-METHYL-5'-THIOADENOSINE PHOSPHORYLASE"/>
    <property type="match status" value="1"/>
</dbReference>
<reference evidence="5 6" key="1">
    <citation type="submission" date="2024-05" db="EMBL/GenBank/DDBJ databases">
        <authorList>
            <person name="Kim H.-Y."/>
            <person name="Kim E."/>
            <person name="Cai Y."/>
            <person name="Yang S.-M."/>
            <person name="Lee W."/>
        </authorList>
    </citation>
    <scope>NUCLEOTIDE SEQUENCE [LARGE SCALE GENOMIC DNA]</scope>
    <source>
        <strain evidence="5 6">FBL11</strain>
    </source>
</reference>
<feature type="binding site" evidence="3">
    <location>
        <begin position="235"/>
        <end position="237"/>
    </location>
    <ligand>
        <name>substrate</name>
    </ligand>
</feature>
<evidence type="ECO:0000256" key="1">
    <source>
        <dbReference type="ARBA" id="ARBA00022676"/>
    </source>
</evidence>
<keyword evidence="6" id="KW-1185">Reference proteome</keyword>
<sequence>MNTVKDSQIANEKPLDDSISTAICNSAEIAFIGGSGLYQMQDLTNKRSIKVETPYGDPSDNIVLGELDGVTVAFLTRHGQGHRLSPSEVPYRANIYALKTLGVRYVISVSAVGSLQEMLKPLDMVVPDQMIDMTKQRDSTFFSNGAVAHVSMADPLCSKVADILIQAYEKANIADGQCHSKATYICIEGPQFSTRAESHWYRQIGADIIGMTNMPEAKLAREASIAYATLALVTDFDSWHPTEEAVSADYAIQNLLKNADNAQQVIKQAIALLASEQPKSIAHTALAQALVTPVTAMDEQTKTKLAALLP</sequence>
<keyword evidence="3" id="KW-0660">Purine salvage</keyword>
<dbReference type="InterPro" id="IPR000845">
    <property type="entry name" value="Nucleoside_phosphorylase_d"/>
</dbReference>
<accession>A0ABU9X4Z9</accession>
<feature type="site" description="Important for substrate specificity" evidence="3">
    <location>
        <position position="193"/>
    </location>
</feature>
<dbReference type="EC" id="2.4.2.28" evidence="3"/>
<dbReference type="Gene3D" id="3.40.50.1580">
    <property type="entry name" value="Nucleoside phosphorylase domain"/>
    <property type="match status" value="1"/>
</dbReference>
<feature type="domain" description="Nucleoside phosphorylase" evidence="4">
    <location>
        <begin position="28"/>
        <end position="271"/>
    </location>
</feature>
<comment type="caution">
    <text evidence="5">The sequence shown here is derived from an EMBL/GenBank/DDBJ whole genome shotgun (WGS) entry which is preliminary data.</text>
</comment>